<dbReference type="EMBL" id="BARU01030238">
    <property type="protein sequence ID" value="GAH75472.1"/>
    <property type="molecule type" value="Genomic_DNA"/>
</dbReference>
<comment type="caution">
    <text evidence="1">The sequence shown here is derived from an EMBL/GenBank/DDBJ whole genome shotgun (WGS) entry which is preliminary data.</text>
</comment>
<protein>
    <submittedName>
        <fullName evidence="1">Uncharacterized protein</fullName>
    </submittedName>
</protein>
<gene>
    <name evidence="1" type="ORF">S03H2_48019</name>
</gene>
<accession>X1I1B6</accession>
<sequence>YGGYPVVSIRLEITPELAYVAPALEVVVGISVILERDDLCKVAK</sequence>
<name>X1I1B6_9ZZZZ</name>
<proteinExistence type="predicted"/>
<reference evidence="1" key="1">
    <citation type="journal article" date="2014" name="Front. Microbiol.">
        <title>High frequency of phylogenetically diverse reductive dehalogenase-homologous genes in deep subseafloor sedimentary metagenomes.</title>
        <authorList>
            <person name="Kawai M."/>
            <person name="Futagami T."/>
            <person name="Toyoda A."/>
            <person name="Takaki Y."/>
            <person name="Nishi S."/>
            <person name="Hori S."/>
            <person name="Arai W."/>
            <person name="Tsubouchi T."/>
            <person name="Morono Y."/>
            <person name="Uchiyama I."/>
            <person name="Ito T."/>
            <person name="Fujiyama A."/>
            <person name="Inagaki F."/>
            <person name="Takami H."/>
        </authorList>
    </citation>
    <scope>NUCLEOTIDE SEQUENCE</scope>
    <source>
        <strain evidence="1">Expedition CK06-06</strain>
    </source>
</reference>
<evidence type="ECO:0000313" key="1">
    <source>
        <dbReference type="EMBL" id="GAH75472.1"/>
    </source>
</evidence>
<dbReference type="AlphaFoldDB" id="X1I1B6"/>
<feature type="non-terminal residue" evidence="1">
    <location>
        <position position="1"/>
    </location>
</feature>
<organism evidence="1">
    <name type="scientific">marine sediment metagenome</name>
    <dbReference type="NCBI Taxonomy" id="412755"/>
    <lineage>
        <taxon>unclassified sequences</taxon>
        <taxon>metagenomes</taxon>
        <taxon>ecological metagenomes</taxon>
    </lineage>
</organism>